<keyword evidence="5" id="KW-0055">Arginine biosynthesis</keyword>
<dbReference type="InterPro" id="IPR006132">
    <property type="entry name" value="Asp/Orn_carbamoyltranf_P-bd"/>
</dbReference>
<dbReference type="EMBL" id="UIGY01000225">
    <property type="protein sequence ID" value="SUZ13218.1"/>
    <property type="molecule type" value="Genomic_DNA"/>
</dbReference>
<dbReference type="PROSITE" id="PS00097">
    <property type="entry name" value="CARBAMOYLTRANSFERASE"/>
    <property type="match status" value="1"/>
</dbReference>
<comment type="similarity">
    <text evidence="2">Belongs to the aspartate/ornithine carbamoyltransferase superfamily. OTCase family.</text>
</comment>
<dbReference type="GO" id="GO:0005829">
    <property type="term" value="C:cytosol"/>
    <property type="evidence" value="ECO:0007669"/>
    <property type="project" value="EnsemblFungi"/>
</dbReference>
<evidence type="ECO:0000256" key="8">
    <source>
        <dbReference type="ARBA" id="ARBA00033269"/>
    </source>
</evidence>
<dbReference type="EMBL" id="KE375198">
    <property type="protein sequence ID" value="EPQ62047.1"/>
    <property type="molecule type" value="Genomic_DNA"/>
</dbReference>
<dbReference type="GO" id="GO:0005739">
    <property type="term" value="C:mitochondrion"/>
    <property type="evidence" value="ECO:0007669"/>
    <property type="project" value="EnsemblFungi"/>
</dbReference>
<dbReference type="EC" id="2.1.3.3" evidence="3"/>
<dbReference type="Pfam" id="PF02729">
    <property type="entry name" value="OTCace_N"/>
    <property type="match status" value="1"/>
</dbReference>
<dbReference type="PANTHER" id="PTHR45753">
    <property type="entry name" value="ORNITHINE CARBAMOYLTRANSFERASE, MITOCHONDRIAL"/>
    <property type="match status" value="1"/>
</dbReference>
<reference evidence="12" key="2">
    <citation type="submission" date="2013-01" db="EMBL/GenBank/DDBJ databases">
        <title>The wheat powdery mildew genome reveals unique evolution of an obligate biotroph.</title>
        <authorList>
            <person name="Oberhaensli S."/>
            <person name="Wicker T."/>
            <person name="Keller B."/>
        </authorList>
    </citation>
    <scope>NUCLEOTIDE SEQUENCE</scope>
    <source>
        <strain evidence="12">96224</strain>
    </source>
</reference>
<protein>
    <recommendedName>
        <fullName evidence="4">Ornithine carbamoyltransferase, mitochondrial</fullName>
        <ecNumber evidence="3">2.1.3.3</ecNumber>
    </recommendedName>
    <alternativeName>
        <fullName evidence="8">Ornithine transcarbamylase</fullName>
    </alternativeName>
</protein>
<dbReference type="Pfam" id="PF00185">
    <property type="entry name" value="OTCace"/>
    <property type="match status" value="1"/>
</dbReference>
<dbReference type="SUPFAM" id="SSF53671">
    <property type="entry name" value="Aspartate/ornithine carbamoyltransferase"/>
    <property type="match status" value="1"/>
</dbReference>
<dbReference type="GO" id="GO:0016597">
    <property type="term" value="F:amino acid binding"/>
    <property type="evidence" value="ECO:0007669"/>
    <property type="project" value="InterPro"/>
</dbReference>
<evidence type="ECO:0000256" key="9">
    <source>
        <dbReference type="RuleBase" id="RU003634"/>
    </source>
</evidence>
<keyword evidence="7 9" id="KW-0808">Transferase</keyword>
<dbReference type="InterPro" id="IPR006130">
    <property type="entry name" value="Asp/Orn_carbamoylTrfase"/>
</dbReference>
<evidence type="ECO:0000313" key="14">
    <source>
        <dbReference type="Proteomes" id="UP000053110"/>
    </source>
</evidence>
<dbReference type="InterPro" id="IPR036901">
    <property type="entry name" value="Asp/Orn_carbamoylTrfase_sf"/>
</dbReference>
<accession>A0A061HCU7</accession>
<dbReference type="FunFam" id="3.40.50.1370:FF:000009">
    <property type="entry name" value="Ornithine carbamoyltransferase, mitochondrial"/>
    <property type="match status" value="1"/>
</dbReference>
<organism evidence="13">
    <name type="scientific">Blumeria graminis f. sp. tritici 96224</name>
    <dbReference type="NCBI Taxonomy" id="1268274"/>
    <lineage>
        <taxon>Eukaryota</taxon>
        <taxon>Fungi</taxon>
        <taxon>Dikarya</taxon>
        <taxon>Ascomycota</taxon>
        <taxon>Pezizomycotina</taxon>
        <taxon>Leotiomycetes</taxon>
        <taxon>Erysiphales</taxon>
        <taxon>Erysiphaceae</taxon>
        <taxon>Blumeria</taxon>
    </lineage>
</organism>
<evidence type="ECO:0000313" key="12">
    <source>
        <dbReference type="EMBL" id="EPQ62047.1"/>
    </source>
</evidence>
<dbReference type="HOGENOM" id="CLU_043846_3_0_1"/>
<evidence type="ECO:0000256" key="7">
    <source>
        <dbReference type="ARBA" id="ARBA00022679"/>
    </source>
</evidence>
<feature type="non-terminal residue" evidence="13">
    <location>
        <position position="350"/>
    </location>
</feature>
<evidence type="ECO:0000259" key="11">
    <source>
        <dbReference type="Pfam" id="PF02729"/>
    </source>
</evidence>
<dbReference type="PRINTS" id="PR00100">
    <property type="entry name" value="AOTCASE"/>
</dbReference>
<dbReference type="Proteomes" id="UP000053110">
    <property type="component" value="Unassembled WGS sequence"/>
</dbReference>
<dbReference type="PRINTS" id="PR00102">
    <property type="entry name" value="OTCASE"/>
</dbReference>
<dbReference type="OrthoDB" id="10252326at2759"/>
<evidence type="ECO:0000256" key="3">
    <source>
        <dbReference type="ARBA" id="ARBA00013007"/>
    </source>
</evidence>
<dbReference type="GO" id="GO:0042450">
    <property type="term" value="P:L-arginine biosynthetic process via ornithine"/>
    <property type="evidence" value="ECO:0007669"/>
    <property type="project" value="EnsemblFungi"/>
</dbReference>
<evidence type="ECO:0000259" key="10">
    <source>
        <dbReference type="Pfam" id="PF00185"/>
    </source>
</evidence>
<proteinExistence type="inferred from homology"/>
<evidence type="ECO:0000313" key="13">
    <source>
        <dbReference type="EMBL" id="SUZ13218.1"/>
    </source>
</evidence>
<dbReference type="AlphaFoldDB" id="A0A061HCU7"/>
<keyword evidence="6" id="KW-0028">Amino-acid biosynthesis</keyword>
<reference evidence="14" key="1">
    <citation type="journal article" date="2013" name="Nat. Genet.">
        <title>The wheat powdery mildew genome shows the unique evolution of an obligate biotroph.</title>
        <authorList>
            <person name="Wicker T."/>
            <person name="Oberhaensli S."/>
            <person name="Parlange F."/>
            <person name="Buchmann J.P."/>
            <person name="Shatalina M."/>
            <person name="Roffler S."/>
            <person name="Ben-David R."/>
            <person name="Dolezel J."/>
            <person name="Simkova H."/>
            <person name="Schulze-Lefert P."/>
            <person name="Spanu P.D."/>
            <person name="Bruggmann R."/>
            <person name="Amselem J."/>
            <person name="Quesneville H."/>
            <person name="Ver Loren van Themaat E."/>
            <person name="Paape T."/>
            <person name="Shimizu K.K."/>
            <person name="Keller B."/>
        </authorList>
    </citation>
    <scope>NUCLEOTIDE SEQUENCE [LARGE SCALE GENOMIC DNA]</scope>
    <source>
        <strain evidence="14">96224</strain>
    </source>
</reference>
<dbReference type="InterPro" id="IPR006131">
    <property type="entry name" value="Asp_carbamoyltransf_Asp/Orn-bd"/>
</dbReference>
<evidence type="ECO:0000256" key="5">
    <source>
        <dbReference type="ARBA" id="ARBA00022571"/>
    </source>
</evidence>
<sequence length="350" mass="37686">MNSYLGARCPIRTAPIKWQRSYASQAARAMAPRHLLSIADLSALELHKLVENASAWKTAAKCGLTAREKASGLASQTIAMIFSKRSTRTRVSTEAAVTMLGGHPMFLGSGDIQLGVNESRRDSAIVISSMTAGIVARVGGHSEVVDLAKFSSVPVINALSKDFHPMQTIADILTIKEAFVGRQAALHGLKLAWVGDASNVLFDLAIGAMKLGINLSVATPPGYGIPTAIQNLIESANTSGASFSMTNVPQEAMKDADVIVTDTWISMGQEVEAAERRKAFAGYQITENLAKQSGAKPDWKFMHCLPRHEDEVDDNVFYGPRSLVFPEAENRLWSAVSVLESFVVNRGSIV</sequence>
<gene>
    <name evidence="12" type="ORF">BGT96224_A20510</name>
    <name evidence="13" type="ORF">BGT96224V2_LOCUS6379</name>
</gene>
<feature type="domain" description="Aspartate/ornithine carbamoyltransferase Asp/Orn-binding" evidence="10">
    <location>
        <begin position="188"/>
        <end position="340"/>
    </location>
</feature>
<evidence type="ECO:0000256" key="2">
    <source>
        <dbReference type="ARBA" id="ARBA00007805"/>
    </source>
</evidence>
<name>A0A061HCU7_BLUGR</name>
<dbReference type="GO" id="GO:1903269">
    <property type="term" value="C:ornithine carbamoyltransferase inhibitor complex"/>
    <property type="evidence" value="ECO:0007669"/>
    <property type="project" value="EnsemblFungi"/>
</dbReference>
<evidence type="ECO:0000256" key="1">
    <source>
        <dbReference type="ARBA" id="ARBA00004975"/>
    </source>
</evidence>
<dbReference type="GO" id="GO:0019240">
    <property type="term" value="P:citrulline biosynthetic process"/>
    <property type="evidence" value="ECO:0007669"/>
    <property type="project" value="TreeGrafter"/>
</dbReference>
<feature type="domain" description="Aspartate/ornithine carbamoyltransferase carbamoyl-P binding" evidence="11">
    <location>
        <begin position="33"/>
        <end position="177"/>
    </location>
</feature>
<dbReference type="NCBIfam" id="NF001986">
    <property type="entry name" value="PRK00779.1"/>
    <property type="match status" value="1"/>
</dbReference>
<dbReference type="Gene3D" id="3.40.50.1370">
    <property type="entry name" value="Aspartate/ornithine carbamoyltransferase"/>
    <property type="match status" value="2"/>
</dbReference>
<dbReference type="InterPro" id="IPR002292">
    <property type="entry name" value="Orn/put_carbamltrans"/>
</dbReference>
<evidence type="ECO:0000256" key="6">
    <source>
        <dbReference type="ARBA" id="ARBA00022605"/>
    </source>
</evidence>
<dbReference type="NCBIfam" id="TIGR00658">
    <property type="entry name" value="orni_carb_tr"/>
    <property type="match status" value="1"/>
</dbReference>
<dbReference type="GO" id="GO:0004585">
    <property type="term" value="F:ornithine carbamoyltransferase activity"/>
    <property type="evidence" value="ECO:0007669"/>
    <property type="project" value="UniProtKB-EC"/>
</dbReference>
<evidence type="ECO:0000256" key="4">
    <source>
        <dbReference type="ARBA" id="ARBA00021536"/>
    </source>
</evidence>
<dbReference type="PANTHER" id="PTHR45753:SF3">
    <property type="entry name" value="ORNITHINE TRANSCARBAMYLASE, MITOCHONDRIAL"/>
    <property type="match status" value="1"/>
</dbReference>
<comment type="pathway">
    <text evidence="1">Amino-acid biosynthesis; L-arginine biosynthesis; L-arginine from L-ornithine and carbamoyl phosphate: step 1/3.</text>
</comment>
<reference evidence="13" key="3">
    <citation type="submission" date="2018-07" db="EMBL/GenBank/DDBJ databases">
        <authorList>
            <person name="Quirk P.G."/>
            <person name="Krulwich T.A."/>
        </authorList>
    </citation>
    <scope>NUCLEOTIDE SEQUENCE</scope>
    <source>
        <strain evidence="13">96224</strain>
    </source>
</reference>